<reference evidence="2 3" key="1">
    <citation type="submission" date="2023-02" db="EMBL/GenBank/DDBJ databases">
        <title>LHISI_Scaffold_Assembly.</title>
        <authorList>
            <person name="Stuart O.P."/>
            <person name="Cleave R."/>
            <person name="Magrath M.J.L."/>
            <person name="Mikheyev A.S."/>
        </authorList>
    </citation>
    <scope>NUCLEOTIDE SEQUENCE [LARGE SCALE GENOMIC DNA]</scope>
    <source>
        <strain evidence="2">Daus_M_001</strain>
        <tissue evidence="2">Leg muscle</tissue>
    </source>
</reference>
<feature type="region of interest" description="Disordered" evidence="1">
    <location>
        <begin position="100"/>
        <end position="119"/>
    </location>
</feature>
<dbReference type="EMBL" id="JARBHB010000012">
    <property type="protein sequence ID" value="KAJ8871825.1"/>
    <property type="molecule type" value="Genomic_DNA"/>
</dbReference>
<comment type="caution">
    <text evidence="2">The sequence shown here is derived from an EMBL/GenBank/DDBJ whole genome shotgun (WGS) entry which is preliminary data.</text>
</comment>
<evidence type="ECO:0000256" key="1">
    <source>
        <dbReference type="SAM" id="MobiDB-lite"/>
    </source>
</evidence>
<proteinExistence type="predicted"/>
<feature type="compositionally biased region" description="Basic and acidic residues" evidence="1">
    <location>
        <begin position="110"/>
        <end position="119"/>
    </location>
</feature>
<feature type="compositionally biased region" description="Acidic residues" evidence="1">
    <location>
        <begin position="100"/>
        <end position="109"/>
    </location>
</feature>
<dbReference type="Proteomes" id="UP001159363">
    <property type="component" value="Chromosome 11"/>
</dbReference>
<accession>A0ABQ9GII2</accession>
<gene>
    <name evidence="2" type="ORF">PR048_028165</name>
</gene>
<keyword evidence="3" id="KW-1185">Reference proteome</keyword>
<sequence>MSSKVEWSKDKVINLIELFRENTSLGPNNNTCGEIVHEMQIRQAKVQNKMKLIGQHQGDVQEGTSGSGVDSIKSKWFAFGALQNPSRNEATKEEEIDCNESCTEAEDTDDLLREETDGRRTSSSVTVALGRDDSFSRCTRRDILFQKLLLSSDTWHVEFDGTPVSLDGSGMNRHLFWQSIESLPRLHASIHTSQHYSLSDFTLEKEWFSKDSEHHRQYAENILNNPACSAVPAVADTLKENPHSEKYQEIVQNACWIVSGNDTSTPPPSPANVIKRRSKRKYNHMAEEAYSNAACQLRKITDVCSQIIAKHRINQILFEMEMPSFTYHSNRNGPSCLTGELFTNGSSLGCVEATGLGDEKEVNKVSSFYATRFDCPVLKSFHEKNKGDHIHAKQREVTPAMPRYTLVVDVGMQARCVVYTALAVSSTVGRIQEVLNKQPQRDASPDKRPIEPRLKMMLLPQHRGPYVPATTP</sequence>
<evidence type="ECO:0000313" key="3">
    <source>
        <dbReference type="Proteomes" id="UP001159363"/>
    </source>
</evidence>
<protein>
    <submittedName>
        <fullName evidence="2">Uncharacterized protein</fullName>
    </submittedName>
</protein>
<name>A0ABQ9GII2_9NEOP</name>
<evidence type="ECO:0000313" key="2">
    <source>
        <dbReference type="EMBL" id="KAJ8871825.1"/>
    </source>
</evidence>
<organism evidence="2 3">
    <name type="scientific">Dryococelus australis</name>
    <dbReference type="NCBI Taxonomy" id="614101"/>
    <lineage>
        <taxon>Eukaryota</taxon>
        <taxon>Metazoa</taxon>
        <taxon>Ecdysozoa</taxon>
        <taxon>Arthropoda</taxon>
        <taxon>Hexapoda</taxon>
        <taxon>Insecta</taxon>
        <taxon>Pterygota</taxon>
        <taxon>Neoptera</taxon>
        <taxon>Polyneoptera</taxon>
        <taxon>Phasmatodea</taxon>
        <taxon>Verophasmatodea</taxon>
        <taxon>Anareolatae</taxon>
        <taxon>Phasmatidae</taxon>
        <taxon>Eurycanthinae</taxon>
        <taxon>Dryococelus</taxon>
    </lineage>
</organism>